<keyword evidence="3" id="KW-0539">Nucleus</keyword>
<feature type="coiled-coil region" evidence="4">
    <location>
        <begin position="41"/>
        <end position="128"/>
    </location>
</feature>
<feature type="compositionally biased region" description="Basic and acidic residues" evidence="5">
    <location>
        <begin position="1346"/>
        <end position="1372"/>
    </location>
</feature>
<dbReference type="EMBL" id="BTGD01000001">
    <property type="protein sequence ID" value="GMM53403.1"/>
    <property type="molecule type" value="Genomic_DNA"/>
</dbReference>
<dbReference type="GO" id="GO:0017056">
    <property type="term" value="F:structural constituent of nuclear pore"/>
    <property type="evidence" value="ECO:0007669"/>
    <property type="project" value="TreeGrafter"/>
</dbReference>
<feature type="coiled-coil region" evidence="4">
    <location>
        <begin position="1036"/>
        <end position="1151"/>
    </location>
</feature>
<feature type="coiled-coil region" evidence="4">
    <location>
        <begin position="565"/>
        <end position="767"/>
    </location>
</feature>
<feature type="coiled-coil region" evidence="4">
    <location>
        <begin position="917"/>
        <end position="951"/>
    </location>
</feature>
<feature type="compositionally biased region" description="Polar residues" evidence="5">
    <location>
        <begin position="1478"/>
        <end position="1527"/>
    </location>
</feature>
<feature type="coiled-coil region" evidence="4">
    <location>
        <begin position="1276"/>
        <end position="1323"/>
    </location>
</feature>
<feature type="region of interest" description="Disordered" evidence="5">
    <location>
        <begin position="1450"/>
        <end position="1549"/>
    </location>
</feature>
<name>A0AAV5RPN9_MAUHU</name>
<comment type="subcellular location">
    <subcellularLocation>
        <location evidence="1">Nucleus</location>
    </subcellularLocation>
</comment>
<protein>
    <submittedName>
        <fullName evidence="7">Mlp2 protein</fullName>
    </submittedName>
</protein>
<evidence type="ECO:0000256" key="4">
    <source>
        <dbReference type="SAM" id="Coils"/>
    </source>
</evidence>
<evidence type="ECO:0000259" key="6">
    <source>
        <dbReference type="Pfam" id="PF25785"/>
    </source>
</evidence>
<evidence type="ECO:0000313" key="7">
    <source>
        <dbReference type="EMBL" id="GMM53403.1"/>
    </source>
</evidence>
<sequence>MENTEQEVRIALCNYLGVPLERLGSVDIELSNIILQKLSALKDIQSNNDQLTAEIQQTRHQRDTDVEKLNKELKESYETNASLNEKDNNQKIIADRLSQEIHNNETLIDNCKSQIEELKKANEESKIYSLSLQKIIDDSSAFNAKYNTDDSTNVQLITELRGETIALGGAVEKMREEMVYQGSELARKDEEIALLVSQRAWLENQLKHHSLNAIAHDESKDSLSDVVAELTQTKDDNRLLKSTQDQLQQKNKTLSLEIERLARELKEEKDNAGIEKASLERELHSREQLFETLSEQTKKFEEGHNSLSNITSDVQERERLISELSGTKSKLQDYKEKFEKLECIVNDLIGNDSVVAGFNTSEDLLSSLKMSDKSQIVDLQKKLLQEKQHKEDIQRELQVFVNEMESKIPLLENFEKRAAELEAQLLKTSEALRTTSEVNRDLTIRAETLAKKHENKDMTLKTLRVQRSDLARQVQLLLSIIPDPAKGSHILSNDDIYFVKKLLQTENTNDYDDSQRVITENFVDIRNIRDVQTRNMELMEITRNLAAQLEERERNKSAGFTQKTLSEANAAISNLQRHSKSLENRINELTVERDTLNVLVHSINNNGRSDSNDHTVLEEKQGEIDELKAALQKKEDEKDETISKLNTSIAQYTDELRTTKLMLEKLEVNAQGLKEENETLTTKLQMAEKSRTSVCNEFQKLQAVLTDMTTEKSNILNEITSLKEDKAQLQSEQEKFTSDKSELMSANQSLQNDLIALHEERNQLKIQIGELDNIRFRLESNNIAFLEKETILKTEIENLRKQFISQDDAIKEVERARNTEISWFKTELENINNLAEERQKNIQQLESDNKNILKEQDDLKDCIVYFGLMKAENKNGANSSEFATYPYDKTREGTDLSRDAEFQILLDKARKDSDVIRSALVSKSQTLEGKITELEENAKKLEQFLSTSNQQKEILKGQLNELDNVIREEQSHLSSVSPDSQLLVTAEDSNADPIVDKKPDSNGEISTQNELDVIVDDVQTESNTTHSRTTELINLLHSKENLISSLQKSLNSKEEENIDLNAKYSQMKMNESQYLATQDNDRDAQNNLQETINRLQSEIQAREEENRDLDDKFNRLKKQAHERLDSNKTITNQLNEEISDLKTRNEELLAQLNGSLSDNLGVRLESGETEGTPNLATAELPTSEKAIDTQQLLDEIDHLKAKLSILEAEGHTSELAHATLVSTGVKDITSQQDTTSAKQVIADDRAESPIEDTINTPGFSKIELENMKRKWQEEWEVETNKRIENAKEELKKHLRQPAETKINRVIEKRKQELEDDFETKVKEKAESIVLSKTFDLTADQIKDKMSQDMKSEMQKEMEELRKKSFEEGRQQESMKTMLLQRKLSKLEGAQTATPKMDDSKATGTRMIDQLAPLTNQESIKERSPSMPETAANVSVKPVLTEEKRALFVPPSFSSSQLGSPPSNPFTFSSKKPTVAFGSASTTKSPFQSIQSQTGTQWTPFSNDSSKRTFAQSSFGYMNKNLTGNSNEAEGENTDDDRDSQSPKRAKTDE</sequence>
<evidence type="ECO:0000256" key="5">
    <source>
        <dbReference type="SAM" id="MobiDB-lite"/>
    </source>
</evidence>
<feature type="compositionally biased region" description="Acidic residues" evidence="5">
    <location>
        <begin position="1528"/>
        <end position="1537"/>
    </location>
</feature>
<organism evidence="7 8">
    <name type="scientific">Maudiozyma humilis</name>
    <name type="common">Sour dough yeast</name>
    <name type="synonym">Kazachstania humilis</name>
    <dbReference type="NCBI Taxonomy" id="51915"/>
    <lineage>
        <taxon>Eukaryota</taxon>
        <taxon>Fungi</taxon>
        <taxon>Dikarya</taxon>
        <taxon>Ascomycota</taxon>
        <taxon>Saccharomycotina</taxon>
        <taxon>Saccharomycetes</taxon>
        <taxon>Saccharomycetales</taxon>
        <taxon>Saccharomycetaceae</taxon>
        <taxon>Maudiozyma</taxon>
    </lineage>
</organism>
<keyword evidence="2 4" id="KW-0175">Coiled coil</keyword>
<feature type="compositionally biased region" description="Low complexity" evidence="5">
    <location>
        <begin position="1450"/>
        <end position="1460"/>
    </location>
</feature>
<gene>
    <name evidence="7" type="ORF">DAKH74_000190</name>
</gene>
<feature type="region of interest" description="Disordered" evidence="5">
    <location>
        <begin position="1346"/>
        <end position="1436"/>
    </location>
</feature>
<keyword evidence="8" id="KW-1185">Reference proteome</keyword>
<evidence type="ECO:0000256" key="3">
    <source>
        <dbReference type="ARBA" id="ARBA00023242"/>
    </source>
</evidence>
<feature type="domain" description="NUA/TPR/MLP1-2-like" evidence="6">
    <location>
        <begin position="447"/>
        <end position="554"/>
    </location>
</feature>
<comment type="caution">
    <text evidence="7">The sequence shown here is derived from an EMBL/GenBank/DDBJ whole genome shotgun (WGS) entry which is preliminary data.</text>
</comment>
<dbReference type="Proteomes" id="UP001377567">
    <property type="component" value="Unassembled WGS sequence"/>
</dbReference>
<feature type="compositionally biased region" description="Basic and acidic residues" evidence="5">
    <location>
        <begin position="1538"/>
        <end position="1549"/>
    </location>
</feature>
<feature type="coiled-coil region" evidence="4">
    <location>
        <begin position="230"/>
        <end position="351"/>
    </location>
</feature>
<feature type="coiled-coil region" evidence="4">
    <location>
        <begin position="796"/>
        <end position="862"/>
    </location>
</feature>
<dbReference type="PANTHER" id="PTHR18898:SF2">
    <property type="entry name" value="NUCLEOPROTEIN TPR"/>
    <property type="match status" value="1"/>
</dbReference>
<dbReference type="GO" id="GO:0006406">
    <property type="term" value="P:mRNA export from nucleus"/>
    <property type="evidence" value="ECO:0007669"/>
    <property type="project" value="TreeGrafter"/>
</dbReference>
<evidence type="ECO:0000313" key="8">
    <source>
        <dbReference type="Proteomes" id="UP001377567"/>
    </source>
</evidence>
<dbReference type="Pfam" id="PF25785">
    <property type="entry name" value="TPR"/>
    <property type="match status" value="1"/>
</dbReference>
<dbReference type="GO" id="GO:0005643">
    <property type="term" value="C:nuclear pore"/>
    <property type="evidence" value="ECO:0007669"/>
    <property type="project" value="TreeGrafter"/>
</dbReference>
<accession>A0AAV5RPN9</accession>
<feature type="coiled-coil region" evidence="4">
    <location>
        <begin position="376"/>
        <end position="431"/>
    </location>
</feature>
<proteinExistence type="predicted"/>
<reference evidence="7 8" key="1">
    <citation type="journal article" date="2023" name="Elife">
        <title>Identification of key yeast species and microbe-microbe interactions impacting larval growth of Drosophila in the wild.</title>
        <authorList>
            <person name="Mure A."/>
            <person name="Sugiura Y."/>
            <person name="Maeda R."/>
            <person name="Honda K."/>
            <person name="Sakurai N."/>
            <person name="Takahashi Y."/>
            <person name="Watada M."/>
            <person name="Katoh T."/>
            <person name="Gotoh A."/>
            <person name="Gotoh Y."/>
            <person name="Taniguchi I."/>
            <person name="Nakamura K."/>
            <person name="Hayashi T."/>
            <person name="Katayama T."/>
            <person name="Uemura T."/>
            <person name="Hattori Y."/>
        </authorList>
    </citation>
    <scope>NUCLEOTIDE SEQUENCE [LARGE SCALE GENOMIC DNA]</scope>
    <source>
        <strain evidence="7 8">KH-74</strain>
    </source>
</reference>
<evidence type="ECO:0000256" key="1">
    <source>
        <dbReference type="ARBA" id="ARBA00004123"/>
    </source>
</evidence>
<dbReference type="InterPro" id="IPR057974">
    <property type="entry name" value="NUA/TPR/MLP1-2-like_dom"/>
</dbReference>
<dbReference type="PANTHER" id="PTHR18898">
    <property type="entry name" value="NUCLEOPROTEIN TPR-RELATED"/>
    <property type="match status" value="1"/>
</dbReference>
<evidence type="ECO:0000256" key="2">
    <source>
        <dbReference type="ARBA" id="ARBA00023054"/>
    </source>
</evidence>